<dbReference type="GO" id="GO:0008933">
    <property type="term" value="F:peptidoglycan lytic transglycosylase activity"/>
    <property type="evidence" value="ECO:0007669"/>
    <property type="project" value="InterPro"/>
</dbReference>
<dbReference type="PANTHER" id="PTHR37423:SF2">
    <property type="entry name" value="MEMBRANE-BOUND LYTIC MUREIN TRANSGLYCOSYLASE C"/>
    <property type="match status" value="1"/>
</dbReference>
<dbReference type="InterPro" id="IPR008258">
    <property type="entry name" value="Transglycosylase_SLT_dom_1"/>
</dbReference>
<dbReference type="EMBL" id="CP019628">
    <property type="protein sequence ID" value="AQP99109.1"/>
    <property type="molecule type" value="Genomic_DNA"/>
</dbReference>
<dbReference type="GO" id="GO:0016020">
    <property type="term" value="C:membrane"/>
    <property type="evidence" value="ECO:0007669"/>
    <property type="project" value="InterPro"/>
</dbReference>
<accession>A0A1Q2GVF9</accession>
<comment type="similarity">
    <text evidence="1">Belongs to the transglycosylase Slt family.</text>
</comment>
<dbReference type="Pfam" id="PF01464">
    <property type="entry name" value="SLT"/>
    <property type="match status" value="1"/>
</dbReference>
<dbReference type="PROSITE" id="PS00922">
    <property type="entry name" value="TRANSGLYCOSYLASE"/>
    <property type="match status" value="1"/>
</dbReference>
<name>A0A1Q2GVF9_9GAMM</name>
<dbReference type="Pfam" id="PF11873">
    <property type="entry name" value="Mltc_N"/>
    <property type="match status" value="1"/>
</dbReference>
<evidence type="ECO:0000313" key="5">
    <source>
        <dbReference type="Proteomes" id="UP000188243"/>
    </source>
</evidence>
<dbReference type="PANTHER" id="PTHR37423">
    <property type="entry name" value="SOLUBLE LYTIC MUREIN TRANSGLYCOSYLASE-RELATED"/>
    <property type="match status" value="1"/>
</dbReference>
<dbReference type="AlphaFoldDB" id="A0A1Q2GVF9"/>
<reference evidence="4 5" key="1">
    <citation type="submission" date="2017-02" db="EMBL/GenBank/DDBJ databases">
        <title>Complete genome sequence of the cold-active Pseudoalteromonas aliena strain EH1 isolated from Arctic seawater.</title>
        <authorList>
            <person name="Kim E."/>
            <person name="Heo E."/>
            <person name="Kim H."/>
            <person name="Kim D."/>
        </authorList>
    </citation>
    <scope>NUCLEOTIDE SEQUENCE [LARGE SCALE GENOMIC DNA]</scope>
    <source>
        <strain evidence="4 5">EH1</strain>
    </source>
</reference>
<dbReference type="RefSeq" id="WP_077535807.1">
    <property type="nucleotide sequence ID" value="NZ_CP019628.1"/>
</dbReference>
<dbReference type="CDD" id="cd16893">
    <property type="entry name" value="LT_MltC_MltE"/>
    <property type="match status" value="1"/>
</dbReference>
<sequence length="383" mass="43609">MKKYGFLVFILLLTGCESISHLAPVRDLNKLAKQVKNNPTDVKAIEKQVKKTRRSIKQQVGSVSQLLATLENVVSRKWGKKNTQQPTRRKYVKYSNDYQARAVIDFDRNMVQVETIATKNTNSLLTQAIVMTLLTSSDPHKTDIFTSESPILGDEPFLYQQVLDEDGLPIKYQWRANRFARYLVDTKVQKKQSYGHSITSVSFPLVEQNAHLRKQKYSDYVLAAAKKYQLPASLIYGIIETESHFNPYAVSSSNAYGLMQIIPSRAGRDVYQKIKKIPGEPSKEVLFDPKRNIDIGSAYLSVLKNSYLNKIQTKQSQHYAMISSYNGGAGNVLKIFNSNRTIAFSKINQLTSSQFYKILTTKHSRAESRHYLEKVTVAEKAYQ</sequence>
<protein>
    <submittedName>
        <fullName evidence="4">Lytic murein transglycosylase</fullName>
    </submittedName>
</protein>
<feature type="domain" description="Murein transglycosylase-C N-terminal" evidence="3">
    <location>
        <begin position="62"/>
        <end position="216"/>
    </location>
</feature>
<evidence type="ECO:0000259" key="2">
    <source>
        <dbReference type="Pfam" id="PF01464"/>
    </source>
</evidence>
<proteinExistence type="inferred from homology"/>
<dbReference type="KEGG" id="paln:B0W48_04380"/>
<dbReference type="STRING" id="247523.B0W48_04380"/>
<dbReference type="InterPro" id="IPR024570">
    <property type="entry name" value="Murein_transglycosylaseC_N"/>
</dbReference>
<organism evidence="4 5">
    <name type="scientific">Pseudoalteromonas aliena</name>
    <dbReference type="NCBI Taxonomy" id="247523"/>
    <lineage>
        <taxon>Bacteria</taxon>
        <taxon>Pseudomonadati</taxon>
        <taxon>Pseudomonadota</taxon>
        <taxon>Gammaproteobacteria</taxon>
        <taxon>Alteromonadales</taxon>
        <taxon>Pseudoalteromonadaceae</taxon>
        <taxon>Pseudoalteromonas</taxon>
    </lineage>
</organism>
<evidence type="ECO:0000256" key="1">
    <source>
        <dbReference type="ARBA" id="ARBA00007734"/>
    </source>
</evidence>
<dbReference type="InterPro" id="IPR023346">
    <property type="entry name" value="Lysozyme-like_dom_sf"/>
</dbReference>
<gene>
    <name evidence="4" type="ORF">B0W48_04380</name>
</gene>
<evidence type="ECO:0000313" key="4">
    <source>
        <dbReference type="EMBL" id="AQP99109.1"/>
    </source>
</evidence>
<dbReference type="GO" id="GO:0000270">
    <property type="term" value="P:peptidoglycan metabolic process"/>
    <property type="evidence" value="ECO:0007669"/>
    <property type="project" value="InterPro"/>
</dbReference>
<dbReference type="InterPro" id="IPR000189">
    <property type="entry name" value="Transglyc_AS"/>
</dbReference>
<evidence type="ECO:0000259" key="3">
    <source>
        <dbReference type="Pfam" id="PF11873"/>
    </source>
</evidence>
<dbReference type="PROSITE" id="PS51257">
    <property type="entry name" value="PROKAR_LIPOPROTEIN"/>
    <property type="match status" value="1"/>
</dbReference>
<dbReference type="Gene3D" id="1.10.530.10">
    <property type="match status" value="1"/>
</dbReference>
<feature type="domain" description="Transglycosylase SLT" evidence="2">
    <location>
        <begin position="220"/>
        <end position="345"/>
    </location>
</feature>
<dbReference type="SUPFAM" id="SSF53955">
    <property type="entry name" value="Lysozyme-like"/>
    <property type="match status" value="1"/>
</dbReference>
<dbReference type="Proteomes" id="UP000188243">
    <property type="component" value="Chromosome"/>
</dbReference>